<feature type="region of interest" description="Disordered" evidence="4">
    <location>
        <begin position="131"/>
        <end position="174"/>
    </location>
</feature>
<dbReference type="GO" id="GO:0005634">
    <property type="term" value="C:nucleus"/>
    <property type="evidence" value="ECO:0007669"/>
    <property type="project" value="UniProtKB-UniRule"/>
</dbReference>
<comment type="caution">
    <text evidence="6">The sequence shown here is derived from an EMBL/GenBank/DDBJ whole genome shotgun (WGS) entry which is preliminary data.</text>
</comment>
<reference evidence="6" key="1">
    <citation type="submission" date="2020-11" db="EMBL/GenBank/DDBJ databases">
        <title>Adaptations for nitrogen fixation in a non-lichenized fungal sporocarp promotes dispersal by wood-feeding termites.</title>
        <authorList>
            <consortium name="DOE Joint Genome Institute"/>
            <person name="Koch R.A."/>
            <person name="Yoon G."/>
            <person name="Arayal U."/>
            <person name="Lail K."/>
            <person name="Amirebrahimi M."/>
            <person name="Labutti K."/>
            <person name="Lipzen A."/>
            <person name="Riley R."/>
            <person name="Barry K."/>
            <person name="Henrissat B."/>
            <person name="Grigoriev I.V."/>
            <person name="Herr J.R."/>
            <person name="Aime M.C."/>
        </authorList>
    </citation>
    <scope>NUCLEOTIDE SEQUENCE</scope>
    <source>
        <strain evidence="6">MCA 3950</strain>
    </source>
</reference>
<dbReference type="RefSeq" id="XP_043044231.1">
    <property type="nucleotide sequence ID" value="XM_043176751.1"/>
</dbReference>
<accession>A0A9P7W3Q2</accession>
<dbReference type="SUPFAM" id="SSF47095">
    <property type="entry name" value="HMG-box"/>
    <property type="match status" value="1"/>
</dbReference>
<evidence type="ECO:0000259" key="5">
    <source>
        <dbReference type="PROSITE" id="PS50118"/>
    </source>
</evidence>
<keyword evidence="1 3" id="KW-0238">DNA-binding</keyword>
<dbReference type="SMART" id="SM00398">
    <property type="entry name" value="HMG"/>
    <property type="match status" value="1"/>
</dbReference>
<gene>
    <name evidence="6" type="ORF">BT62DRAFT_1001522</name>
</gene>
<feature type="region of interest" description="Disordered" evidence="4">
    <location>
        <begin position="191"/>
        <end position="236"/>
    </location>
</feature>
<dbReference type="InterPro" id="IPR050140">
    <property type="entry name" value="SRY-related_HMG-box_TF-like"/>
</dbReference>
<dbReference type="InterPro" id="IPR036910">
    <property type="entry name" value="HMG_box_dom_sf"/>
</dbReference>
<feature type="compositionally biased region" description="Basic and acidic residues" evidence="4">
    <location>
        <begin position="210"/>
        <end position="221"/>
    </location>
</feature>
<dbReference type="AlphaFoldDB" id="A0A9P7W3Q2"/>
<dbReference type="InterPro" id="IPR009071">
    <property type="entry name" value="HMG_box_dom"/>
</dbReference>
<evidence type="ECO:0000256" key="2">
    <source>
        <dbReference type="ARBA" id="ARBA00023163"/>
    </source>
</evidence>
<dbReference type="CDD" id="cd01389">
    <property type="entry name" value="HMG-box_ROX1-like"/>
    <property type="match status" value="1"/>
</dbReference>
<organism evidence="6 7">
    <name type="scientific">Guyanagaster necrorhizus</name>
    <dbReference type="NCBI Taxonomy" id="856835"/>
    <lineage>
        <taxon>Eukaryota</taxon>
        <taxon>Fungi</taxon>
        <taxon>Dikarya</taxon>
        <taxon>Basidiomycota</taxon>
        <taxon>Agaricomycotina</taxon>
        <taxon>Agaricomycetes</taxon>
        <taxon>Agaricomycetidae</taxon>
        <taxon>Agaricales</taxon>
        <taxon>Marasmiineae</taxon>
        <taxon>Physalacriaceae</taxon>
        <taxon>Guyanagaster</taxon>
    </lineage>
</organism>
<feature type="compositionally biased region" description="Polar residues" evidence="4">
    <location>
        <begin position="1"/>
        <end position="12"/>
    </location>
</feature>
<dbReference type="GO" id="GO:0001228">
    <property type="term" value="F:DNA-binding transcription activator activity, RNA polymerase II-specific"/>
    <property type="evidence" value="ECO:0007669"/>
    <property type="project" value="TreeGrafter"/>
</dbReference>
<feature type="compositionally biased region" description="Basic and acidic residues" evidence="4">
    <location>
        <begin position="131"/>
        <end position="141"/>
    </location>
</feature>
<feature type="region of interest" description="Disordered" evidence="4">
    <location>
        <begin position="1"/>
        <end position="75"/>
    </location>
</feature>
<feature type="compositionally biased region" description="Pro residues" evidence="4">
    <location>
        <begin position="222"/>
        <end position="231"/>
    </location>
</feature>
<dbReference type="EMBL" id="MU250526">
    <property type="protein sequence ID" value="KAG7450731.1"/>
    <property type="molecule type" value="Genomic_DNA"/>
</dbReference>
<dbReference type="OrthoDB" id="6247875at2759"/>
<dbReference type="GeneID" id="66099038"/>
<protein>
    <recommendedName>
        <fullName evidence="5">HMG box domain-containing protein</fullName>
    </recommendedName>
</protein>
<feature type="compositionally biased region" description="Basic residues" evidence="4">
    <location>
        <begin position="149"/>
        <end position="162"/>
    </location>
</feature>
<feature type="DNA-binding region" description="HMG box" evidence="3">
    <location>
        <begin position="77"/>
        <end position="146"/>
    </location>
</feature>
<dbReference type="Pfam" id="PF00505">
    <property type="entry name" value="HMG_box"/>
    <property type="match status" value="1"/>
</dbReference>
<name>A0A9P7W3Q2_9AGAR</name>
<evidence type="ECO:0000256" key="1">
    <source>
        <dbReference type="ARBA" id="ARBA00023125"/>
    </source>
</evidence>
<evidence type="ECO:0000256" key="3">
    <source>
        <dbReference type="PROSITE-ProRule" id="PRU00267"/>
    </source>
</evidence>
<dbReference type="Gene3D" id="1.10.30.10">
    <property type="entry name" value="High mobility group box domain"/>
    <property type="match status" value="1"/>
</dbReference>
<dbReference type="GO" id="GO:0030154">
    <property type="term" value="P:cell differentiation"/>
    <property type="evidence" value="ECO:0007669"/>
    <property type="project" value="TreeGrafter"/>
</dbReference>
<keyword evidence="7" id="KW-1185">Reference proteome</keyword>
<dbReference type="GO" id="GO:0000978">
    <property type="term" value="F:RNA polymerase II cis-regulatory region sequence-specific DNA binding"/>
    <property type="evidence" value="ECO:0007669"/>
    <property type="project" value="TreeGrafter"/>
</dbReference>
<keyword evidence="2" id="KW-0804">Transcription</keyword>
<feature type="compositionally biased region" description="Low complexity" evidence="4">
    <location>
        <begin position="45"/>
        <end position="59"/>
    </location>
</feature>
<keyword evidence="3" id="KW-0539">Nucleus</keyword>
<dbReference type="PANTHER" id="PTHR10270">
    <property type="entry name" value="SOX TRANSCRIPTION FACTOR"/>
    <property type="match status" value="1"/>
</dbReference>
<sequence length="318" mass="35780">MSSFPSSLQFPTEHSYVPDGQGLQPRQYVFNVIPNDTSPYPDVASLSPDSIDTPSPSSSQYDEPTAVKGSSRRKNHIPRPLNSYFIFRKDIIDKKIITKDTENDSRHLSRIIGELWNNLSSEEKECYDRRAEDEKIKHQDRYPNYVYQPRKRTTPPKKRNAKRNSPEDINRSKGVAHLLSAGKTGSDLEGAVKQMSATPQPQPQPQAEVEPQKKRVSEKRVPPPAQSPPGPQGWEADDVTHQVETTIPSTSSLDESAFSPASFESEHMTNPCILNTGYYDASAELENLLATYTNSSDFTEVDSYDGIYRLVSDSWPYP</sequence>
<evidence type="ECO:0000313" key="6">
    <source>
        <dbReference type="EMBL" id="KAG7450731.1"/>
    </source>
</evidence>
<proteinExistence type="predicted"/>
<feature type="domain" description="HMG box" evidence="5">
    <location>
        <begin position="77"/>
        <end position="146"/>
    </location>
</feature>
<dbReference type="GO" id="GO:0000122">
    <property type="term" value="P:negative regulation of transcription by RNA polymerase II"/>
    <property type="evidence" value="ECO:0007669"/>
    <property type="project" value="TreeGrafter"/>
</dbReference>
<dbReference type="PROSITE" id="PS50118">
    <property type="entry name" value="HMG_BOX_2"/>
    <property type="match status" value="1"/>
</dbReference>
<evidence type="ECO:0000313" key="7">
    <source>
        <dbReference type="Proteomes" id="UP000812287"/>
    </source>
</evidence>
<evidence type="ECO:0000256" key="4">
    <source>
        <dbReference type="SAM" id="MobiDB-lite"/>
    </source>
</evidence>
<dbReference type="Proteomes" id="UP000812287">
    <property type="component" value="Unassembled WGS sequence"/>
</dbReference>
<dbReference type="PANTHER" id="PTHR10270:SF161">
    <property type="entry name" value="SEX-DETERMINING REGION Y PROTEIN"/>
    <property type="match status" value="1"/>
</dbReference>